<reference evidence="6 7" key="1">
    <citation type="journal article" date="2015" name="Genome Biol. Evol.">
        <title>Comparative Genomics of a Bacterivorous Green Alga Reveals Evolutionary Causalities and Consequences of Phago-Mixotrophic Mode of Nutrition.</title>
        <authorList>
            <person name="Burns J.A."/>
            <person name="Paasch A."/>
            <person name="Narechania A."/>
            <person name="Kim E."/>
        </authorList>
    </citation>
    <scope>NUCLEOTIDE SEQUENCE [LARGE SCALE GENOMIC DNA]</scope>
    <source>
        <strain evidence="6 7">PLY_AMNH</strain>
    </source>
</reference>
<organism evidence="6 7">
    <name type="scientific">Cymbomonas tetramitiformis</name>
    <dbReference type="NCBI Taxonomy" id="36881"/>
    <lineage>
        <taxon>Eukaryota</taxon>
        <taxon>Viridiplantae</taxon>
        <taxon>Chlorophyta</taxon>
        <taxon>Pyramimonadophyceae</taxon>
        <taxon>Pyramimonadales</taxon>
        <taxon>Pyramimonadaceae</taxon>
        <taxon>Cymbomonas</taxon>
    </lineage>
</organism>
<keyword evidence="7" id="KW-1185">Reference proteome</keyword>
<evidence type="ECO:0000256" key="5">
    <source>
        <dbReference type="SAM" id="Phobius"/>
    </source>
</evidence>
<protein>
    <recommendedName>
        <fullName evidence="4">beta-carotene 3-hydroxylase</fullName>
        <ecNumber evidence="4">1.14.15.24</ecNumber>
    </recommendedName>
</protein>
<dbReference type="InterPro" id="IPR045019">
    <property type="entry name" value="BETA-OHASE-like"/>
</dbReference>
<comment type="caution">
    <text evidence="6">The sequence shown here is derived from an EMBL/GenBank/DDBJ whole genome shotgun (WGS) entry which is preliminary data.</text>
</comment>
<comment type="similarity">
    <text evidence="1">Belongs to the sterol desaturase family.</text>
</comment>
<dbReference type="PANTHER" id="PTHR31899:SF9">
    <property type="entry name" value="BETA-CAROTENE 3-HYDROXYLASE 1, CHLOROPLASTIC"/>
    <property type="match status" value="1"/>
</dbReference>
<keyword evidence="2" id="KW-0125">Carotenoid biosynthesis</keyword>
<evidence type="ECO:0000313" key="7">
    <source>
        <dbReference type="Proteomes" id="UP001190700"/>
    </source>
</evidence>
<dbReference type="AlphaFoldDB" id="A0AAE0CCN6"/>
<gene>
    <name evidence="6" type="ORF">CYMTET_38140</name>
</gene>
<dbReference type="GO" id="GO:0016119">
    <property type="term" value="P:carotene metabolic process"/>
    <property type="evidence" value="ECO:0007669"/>
    <property type="project" value="TreeGrafter"/>
</dbReference>
<keyword evidence="5" id="KW-0812">Transmembrane</keyword>
<name>A0AAE0CCN6_9CHLO</name>
<evidence type="ECO:0000313" key="6">
    <source>
        <dbReference type="EMBL" id="KAK3252566.1"/>
    </source>
</evidence>
<dbReference type="Proteomes" id="UP001190700">
    <property type="component" value="Unassembled WGS sequence"/>
</dbReference>
<dbReference type="GO" id="GO:0016123">
    <property type="term" value="P:xanthophyll biosynthetic process"/>
    <property type="evidence" value="ECO:0007669"/>
    <property type="project" value="TreeGrafter"/>
</dbReference>
<dbReference type="EC" id="1.14.15.24" evidence="4"/>
<evidence type="ECO:0000256" key="3">
    <source>
        <dbReference type="ARBA" id="ARBA00023002"/>
    </source>
</evidence>
<keyword evidence="3" id="KW-0560">Oxidoreductase</keyword>
<dbReference type="EMBL" id="LGRX02025342">
    <property type="protein sequence ID" value="KAK3252566.1"/>
    <property type="molecule type" value="Genomic_DNA"/>
</dbReference>
<keyword evidence="5" id="KW-0472">Membrane</keyword>
<dbReference type="GO" id="GO:0010291">
    <property type="term" value="F:beta-carotene 3-hydroxylase activity"/>
    <property type="evidence" value="ECO:0007669"/>
    <property type="project" value="UniProtKB-EC"/>
</dbReference>
<feature type="transmembrane region" description="Helical" evidence="5">
    <location>
        <begin position="25"/>
        <end position="47"/>
    </location>
</feature>
<proteinExistence type="inferred from homology"/>
<dbReference type="PANTHER" id="PTHR31899">
    <property type="entry name" value="BETA-CAROTENE 3-HYDROXYLASE 1, CHLOROPLASTIC"/>
    <property type="match status" value="1"/>
</dbReference>
<evidence type="ECO:0000256" key="4">
    <source>
        <dbReference type="ARBA" id="ARBA00026097"/>
    </source>
</evidence>
<dbReference type="GO" id="GO:0009507">
    <property type="term" value="C:chloroplast"/>
    <property type="evidence" value="ECO:0007669"/>
    <property type="project" value="TreeGrafter"/>
</dbReference>
<evidence type="ECO:0000256" key="1">
    <source>
        <dbReference type="ARBA" id="ARBA00009324"/>
    </source>
</evidence>
<keyword evidence="5" id="KW-1133">Transmembrane helix</keyword>
<accession>A0AAE0CCN6</accession>
<evidence type="ECO:0000256" key="2">
    <source>
        <dbReference type="ARBA" id="ARBA00022746"/>
    </source>
</evidence>
<sequence length="122" mass="13165">MEPEAHVSLLTAGARLNAGYFCPGLLPGCCFGAGLGITIYGMAYMFVHDGLVHRRFPTGPIEEVPYLKRVAMAHKLHHSGKYGGVPWGLFLGPQEVEEAGGLAELDKMLADEEARKALAEQI</sequence>